<feature type="domain" description="HTH-like" evidence="2">
    <location>
        <begin position="44"/>
        <end position="81"/>
    </location>
</feature>
<feature type="compositionally biased region" description="Basic and acidic residues" evidence="1">
    <location>
        <begin position="115"/>
        <end position="127"/>
    </location>
</feature>
<feature type="compositionally biased region" description="Low complexity" evidence="1">
    <location>
        <begin position="133"/>
        <end position="144"/>
    </location>
</feature>
<evidence type="ECO:0000313" key="4">
    <source>
        <dbReference type="Proteomes" id="UP000829452"/>
    </source>
</evidence>
<dbReference type="InterPro" id="IPR025948">
    <property type="entry name" value="HTH-like_dom"/>
</dbReference>
<feature type="region of interest" description="Disordered" evidence="1">
    <location>
        <begin position="1"/>
        <end position="49"/>
    </location>
</feature>
<dbReference type="Pfam" id="PF13276">
    <property type="entry name" value="HTH_21"/>
    <property type="match status" value="1"/>
</dbReference>
<sequence>MTKNNMLARRRAKQLPTATAPGSGLTDMPGRASGRPRHSPPPGGRYGYRRVKAALRTRVSEKVLRRIMAEDGLTAHVPERRGYGSYEGETTPAPGNLADRDFTAGMPNGKWPADITRDQGQGREGRASRRRSTATTAGSSRTRPVPVPTPGLPTGCSSGPWKRCRRERIPWCVPTADDTAGGPDGWRSWTATA</sequence>
<dbReference type="AlphaFoldDB" id="A0A9Q8VI54"/>
<name>A0A9Q8VI54_BIFLL</name>
<evidence type="ECO:0000256" key="1">
    <source>
        <dbReference type="SAM" id="MobiDB-lite"/>
    </source>
</evidence>
<dbReference type="Proteomes" id="UP000829452">
    <property type="component" value="Chromosome"/>
</dbReference>
<feature type="region of interest" description="Disordered" evidence="1">
    <location>
        <begin position="75"/>
        <end position="160"/>
    </location>
</feature>
<evidence type="ECO:0000259" key="2">
    <source>
        <dbReference type="Pfam" id="PF13276"/>
    </source>
</evidence>
<gene>
    <name evidence="3" type="ORF">G8B11_08565</name>
</gene>
<accession>A0A9Q8VI54</accession>
<dbReference type="EMBL" id="CP049772">
    <property type="protein sequence ID" value="UNL82324.1"/>
    <property type="molecule type" value="Genomic_DNA"/>
</dbReference>
<protein>
    <submittedName>
        <fullName evidence="3">Transposase</fullName>
    </submittedName>
</protein>
<feature type="region of interest" description="Disordered" evidence="1">
    <location>
        <begin position="174"/>
        <end position="193"/>
    </location>
</feature>
<organism evidence="3 4">
    <name type="scientific">Bifidobacterium longum subsp. longum</name>
    <dbReference type="NCBI Taxonomy" id="1679"/>
    <lineage>
        <taxon>Bacteria</taxon>
        <taxon>Bacillati</taxon>
        <taxon>Actinomycetota</taxon>
        <taxon>Actinomycetes</taxon>
        <taxon>Bifidobacteriales</taxon>
        <taxon>Bifidobacteriaceae</taxon>
        <taxon>Bifidobacterium</taxon>
    </lineage>
</organism>
<proteinExistence type="predicted"/>
<reference evidence="3" key="1">
    <citation type="submission" date="2020-02" db="EMBL/GenBank/DDBJ databases">
        <title>The Isolation and identification of Lactobacillus and Bifidobacterium species from dairy as potential probiotics for calf scour mitigation.</title>
        <authorList>
            <person name="Dhadda K."/>
            <person name="Guan L."/>
            <person name="Chen Y."/>
            <person name="Malmuthuge N."/>
        </authorList>
    </citation>
    <scope>NUCLEOTIDE SEQUENCE</scope>
    <source>
        <strain evidence="3">B1</strain>
    </source>
</reference>
<evidence type="ECO:0000313" key="3">
    <source>
        <dbReference type="EMBL" id="UNL82324.1"/>
    </source>
</evidence>